<gene>
    <name evidence="1" type="ORF">X975_13740</name>
</gene>
<dbReference type="EMBL" id="KK115595">
    <property type="protein sequence ID" value="KFM65499.1"/>
    <property type="molecule type" value="Genomic_DNA"/>
</dbReference>
<evidence type="ECO:0000313" key="1">
    <source>
        <dbReference type="EMBL" id="KFM65499.1"/>
    </source>
</evidence>
<reference evidence="1 2" key="1">
    <citation type="submission" date="2013-11" db="EMBL/GenBank/DDBJ databases">
        <title>Genome sequencing of Stegodyphus mimosarum.</title>
        <authorList>
            <person name="Bechsgaard J."/>
        </authorList>
    </citation>
    <scope>NUCLEOTIDE SEQUENCE [LARGE SCALE GENOMIC DNA]</scope>
</reference>
<name>A0A087TK60_STEMI</name>
<protein>
    <submittedName>
        <fullName evidence="1">Uncharacterized protein</fullName>
    </submittedName>
</protein>
<accession>A0A087TK60</accession>
<sequence>MQTVSDEKIFKLIVIVTNHIKMIIKYEFSIVHYENIIKILQLFLAVQDVCSLTSQQYMVVCNVLSIPWLLEWEKEDLFDLSCEFLPVKMLKQFGISLNTSVGIQCLQTLALLPKRICSKWKYQILMYCLHSSESMLKIAA</sequence>
<evidence type="ECO:0000313" key="2">
    <source>
        <dbReference type="Proteomes" id="UP000054359"/>
    </source>
</evidence>
<dbReference type="AlphaFoldDB" id="A0A087TK60"/>
<feature type="non-terminal residue" evidence="1">
    <location>
        <position position="140"/>
    </location>
</feature>
<proteinExistence type="predicted"/>
<organism evidence="1 2">
    <name type="scientific">Stegodyphus mimosarum</name>
    <name type="common">African social velvet spider</name>
    <dbReference type="NCBI Taxonomy" id="407821"/>
    <lineage>
        <taxon>Eukaryota</taxon>
        <taxon>Metazoa</taxon>
        <taxon>Ecdysozoa</taxon>
        <taxon>Arthropoda</taxon>
        <taxon>Chelicerata</taxon>
        <taxon>Arachnida</taxon>
        <taxon>Araneae</taxon>
        <taxon>Araneomorphae</taxon>
        <taxon>Entelegynae</taxon>
        <taxon>Eresoidea</taxon>
        <taxon>Eresidae</taxon>
        <taxon>Stegodyphus</taxon>
    </lineage>
</organism>
<dbReference type="Proteomes" id="UP000054359">
    <property type="component" value="Unassembled WGS sequence"/>
</dbReference>
<keyword evidence="2" id="KW-1185">Reference proteome</keyword>